<feature type="compositionally biased region" description="Basic and acidic residues" evidence="1">
    <location>
        <begin position="113"/>
        <end position="123"/>
    </location>
</feature>
<keyword evidence="3" id="KW-1185">Reference proteome</keyword>
<dbReference type="EMBL" id="PUHW01000116">
    <property type="protein sequence ID" value="KAG0688876.1"/>
    <property type="molecule type" value="Genomic_DNA"/>
</dbReference>
<evidence type="ECO:0000256" key="1">
    <source>
        <dbReference type="SAM" id="MobiDB-lite"/>
    </source>
</evidence>
<dbReference type="Proteomes" id="UP000697127">
    <property type="component" value="Unassembled WGS sequence"/>
</dbReference>
<dbReference type="AlphaFoldDB" id="A0A9P7BFE9"/>
<sequence>MSDTSTFNVLESTAATFGDDIQQQIIPNDDNNDNNIKAQLQLNSSVKINNDNDDNHEDDNHEDDNHEDDNHEDDNHEDDNHEDDNHEDDNHEDDNHEDDNHEDDNHEDDNHEDDNHDNHDDKNSNSLISQLINQLPKDFNKEIENDPNFSDFIKFHKIINKFSPVIESTSTSTENSKSILEKIPKYNWDLLSFSFEYIYKIYNDEINEILIEFDKLDIKRSIWQESAFRLDGERASRKFRLIESWINDSDLYLNLMRNDLTTSVQIIRNTLNKLNNDINNDNINVTP</sequence>
<feature type="compositionally biased region" description="Acidic residues" evidence="1">
    <location>
        <begin position="51"/>
        <end position="112"/>
    </location>
</feature>
<dbReference type="OrthoDB" id="3997714at2759"/>
<feature type="region of interest" description="Disordered" evidence="1">
    <location>
        <begin position="47"/>
        <end position="124"/>
    </location>
</feature>
<organism evidence="2 3">
    <name type="scientific">Pichia californica</name>
    <dbReference type="NCBI Taxonomy" id="460514"/>
    <lineage>
        <taxon>Eukaryota</taxon>
        <taxon>Fungi</taxon>
        <taxon>Dikarya</taxon>
        <taxon>Ascomycota</taxon>
        <taxon>Saccharomycotina</taxon>
        <taxon>Pichiomycetes</taxon>
        <taxon>Pichiales</taxon>
        <taxon>Pichiaceae</taxon>
        <taxon>Pichia</taxon>
    </lineage>
</organism>
<gene>
    <name evidence="2" type="ORF">C6P40_000409</name>
</gene>
<name>A0A9P7BFE9_9ASCO</name>
<reference evidence="2" key="1">
    <citation type="submission" date="2020-11" db="EMBL/GenBank/DDBJ databases">
        <title>Kefir isolates.</title>
        <authorList>
            <person name="Marcisauskas S."/>
            <person name="Kim Y."/>
            <person name="Blasche S."/>
        </authorList>
    </citation>
    <scope>NUCLEOTIDE SEQUENCE</scope>
    <source>
        <strain evidence="2">Olga-1</strain>
    </source>
</reference>
<proteinExistence type="predicted"/>
<protein>
    <submittedName>
        <fullName evidence="2">Uncharacterized protein</fullName>
    </submittedName>
</protein>
<comment type="caution">
    <text evidence="2">The sequence shown here is derived from an EMBL/GenBank/DDBJ whole genome shotgun (WGS) entry which is preliminary data.</text>
</comment>
<evidence type="ECO:0000313" key="3">
    <source>
        <dbReference type="Proteomes" id="UP000697127"/>
    </source>
</evidence>
<evidence type="ECO:0000313" key="2">
    <source>
        <dbReference type="EMBL" id="KAG0688876.1"/>
    </source>
</evidence>
<accession>A0A9P7BFE9</accession>